<keyword evidence="1" id="KW-0812">Transmembrane</keyword>
<organism evidence="2 3">
    <name type="scientific">Lactobacillus bombicola</name>
    <dbReference type="NCBI Taxonomy" id="1505723"/>
    <lineage>
        <taxon>Bacteria</taxon>
        <taxon>Bacillati</taxon>
        <taxon>Bacillota</taxon>
        <taxon>Bacilli</taxon>
        <taxon>Lactobacillales</taxon>
        <taxon>Lactobacillaceae</taxon>
        <taxon>Lactobacillus</taxon>
    </lineage>
</organism>
<accession>A0A396STT4</accession>
<sequence length="671" mass="76852">MLRKIKILLYSLISIIIIAIFFELISSLDNSSVPNNKAVIDVYSSKVVKNWDKKNTIKWNKKYNKKNFFKILKHFSKDNHISLVKLRTDNFNGHKTKIVYDLGTKTNNFSLYQNKSVKKLSNKDLELEEIYGLYCTNANPKVLKQLVSQLCTFGMKVHTIDNPLSIKFFLLSILADLSTTNLLITANIIGILFIVMILEKVYRFKAYAVMKINGLSTNQIIITDLKDEAFSLVLAFSLIIGGILIWSFCTLTLSSFSFFIPRLCGILVILFLVFFILNFLSYVVLALIDPAEAIKGAQHTRPFLLIGYILKAVLLILIIFNTISLYNSNKTYTNDVKIIKKWHMKKNTYSPMLVWHIEDHQEDRKVSRIVHQLVVQSPGVILARNSQQFQPTVRSTKPENGNVIIANNNFIKQSEFHLQLHKANAKQILLLVPRNRMDQVNQAEKDLRDFEKWQNTLPNYYHKNYSPKIQVIPIASNQQIFNYTIGQQISSSISTNPLIVVVNDKLLSDDFYSASVTQGTVQFSNLGQLKSLIQHLGLTPYIIGISSKQARLDDYNRKANNELIMLTIMTVLSLFQLSFIILFVSSTFLQSQRRKMAIFRVFGKSNTKLVGLFLFINLGCDLLIVTCILAKLKHLTLMPIVLTYLLLEGLIILLMWHWAEKNLLITLNHGN</sequence>
<evidence type="ECO:0000313" key="3">
    <source>
        <dbReference type="Proteomes" id="UP000265862"/>
    </source>
</evidence>
<dbReference type="RefSeq" id="WP_118897433.1">
    <property type="nucleotide sequence ID" value="NZ_QOCV01000001.1"/>
</dbReference>
<dbReference type="EMBL" id="QOCV01000001">
    <property type="protein sequence ID" value="RHW55322.1"/>
    <property type="molecule type" value="Genomic_DNA"/>
</dbReference>
<dbReference type="Proteomes" id="UP000265862">
    <property type="component" value="Unassembled WGS sequence"/>
</dbReference>
<feature type="transmembrane region" description="Helical" evidence="1">
    <location>
        <begin position="303"/>
        <end position="326"/>
    </location>
</feature>
<dbReference type="AlphaFoldDB" id="A0A396STT4"/>
<comment type="caution">
    <text evidence="2">The sequence shown here is derived from an EMBL/GenBank/DDBJ whole genome shotgun (WGS) entry which is preliminary data.</text>
</comment>
<evidence type="ECO:0008006" key="4">
    <source>
        <dbReference type="Google" id="ProtNLM"/>
    </source>
</evidence>
<feature type="transmembrane region" description="Helical" evidence="1">
    <location>
        <begin position="7"/>
        <end position="25"/>
    </location>
</feature>
<feature type="transmembrane region" description="Helical" evidence="1">
    <location>
        <begin position="266"/>
        <end position="291"/>
    </location>
</feature>
<keyword evidence="1" id="KW-1133">Transmembrane helix</keyword>
<reference evidence="2 3" key="1">
    <citation type="submission" date="2018-07" db="EMBL/GenBank/DDBJ databases">
        <title>Genome sequences of six Lactobacillus spp. isolated from bumble bee guts.</title>
        <authorList>
            <person name="Motta E.V.S."/>
            <person name="Moran N.A."/>
        </authorList>
    </citation>
    <scope>NUCLEOTIDE SEQUENCE [LARGE SCALE GENOMIC DNA]</scope>
    <source>
        <strain evidence="2 3">OCC3</strain>
    </source>
</reference>
<feature type="transmembrane region" description="Helical" evidence="1">
    <location>
        <begin position="232"/>
        <end position="260"/>
    </location>
</feature>
<evidence type="ECO:0000313" key="2">
    <source>
        <dbReference type="EMBL" id="RHW55322.1"/>
    </source>
</evidence>
<feature type="transmembrane region" description="Helical" evidence="1">
    <location>
        <begin position="563"/>
        <end position="589"/>
    </location>
</feature>
<gene>
    <name evidence="2" type="ORF">DS835_00200</name>
</gene>
<protein>
    <recommendedName>
        <fullName evidence="4">DUF1430 domain-containing protein</fullName>
    </recommendedName>
</protein>
<evidence type="ECO:0000256" key="1">
    <source>
        <dbReference type="SAM" id="Phobius"/>
    </source>
</evidence>
<feature type="transmembrane region" description="Helical" evidence="1">
    <location>
        <begin position="637"/>
        <end position="659"/>
    </location>
</feature>
<proteinExistence type="predicted"/>
<feature type="transmembrane region" description="Helical" evidence="1">
    <location>
        <begin position="609"/>
        <end position="631"/>
    </location>
</feature>
<keyword evidence="1" id="KW-0472">Membrane</keyword>
<feature type="transmembrane region" description="Helical" evidence="1">
    <location>
        <begin position="168"/>
        <end position="198"/>
    </location>
</feature>
<name>A0A396STT4_9LACO</name>